<dbReference type="EMBL" id="JAVFWL010000002">
    <property type="protein sequence ID" value="KAK6736357.1"/>
    <property type="molecule type" value="Genomic_DNA"/>
</dbReference>
<keyword evidence="2" id="KW-1185">Reference proteome</keyword>
<comment type="caution">
    <text evidence="1">The sequence shown here is derived from an EMBL/GenBank/DDBJ whole genome shotgun (WGS) entry which is preliminary data.</text>
</comment>
<protein>
    <submittedName>
        <fullName evidence="1">Uncharacterized protein</fullName>
    </submittedName>
</protein>
<evidence type="ECO:0000313" key="1">
    <source>
        <dbReference type="EMBL" id="KAK6736357.1"/>
    </source>
</evidence>
<dbReference type="Proteomes" id="UP001303046">
    <property type="component" value="Unassembled WGS sequence"/>
</dbReference>
<evidence type="ECO:0000313" key="2">
    <source>
        <dbReference type="Proteomes" id="UP001303046"/>
    </source>
</evidence>
<name>A0ABR1CCZ8_NECAM</name>
<sequence length="102" mass="11488">MIKQNTRLSFAGQNTTHSAPRTTASYINLVLLHDDTVRPTLTGENVPLLSDKSPVQVTPSLLGLPDGKGKSIILQYAITLAMRGCFREQEIFRYYWRNLQIP</sequence>
<proteinExistence type="predicted"/>
<gene>
    <name evidence="1" type="primary">Necator_chrII.g6981</name>
    <name evidence="1" type="ORF">RB195_019188</name>
</gene>
<organism evidence="1 2">
    <name type="scientific">Necator americanus</name>
    <name type="common">Human hookworm</name>
    <dbReference type="NCBI Taxonomy" id="51031"/>
    <lineage>
        <taxon>Eukaryota</taxon>
        <taxon>Metazoa</taxon>
        <taxon>Ecdysozoa</taxon>
        <taxon>Nematoda</taxon>
        <taxon>Chromadorea</taxon>
        <taxon>Rhabditida</taxon>
        <taxon>Rhabditina</taxon>
        <taxon>Rhabditomorpha</taxon>
        <taxon>Strongyloidea</taxon>
        <taxon>Ancylostomatidae</taxon>
        <taxon>Bunostominae</taxon>
        <taxon>Necator</taxon>
    </lineage>
</organism>
<accession>A0ABR1CCZ8</accession>
<reference evidence="1 2" key="1">
    <citation type="submission" date="2023-08" db="EMBL/GenBank/DDBJ databases">
        <title>A Necator americanus chromosomal reference genome.</title>
        <authorList>
            <person name="Ilik V."/>
            <person name="Petrzelkova K.J."/>
            <person name="Pardy F."/>
            <person name="Fuh T."/>
            <person name="Niatou-Singa F.S."/>
            <person name="Gouil Q."/>
            <person name="Baker L."/>
            <person name="Ritchie M.E."/>
            <person name="Jex A.R."/>
            <person name="Gazzola D."/>
            <person name="Li H."/>
            <person name="Toshio Fujiwara R."/>
            <person name="Zhan B."/>
            <person name="Aroian R.V."/>
            <person name="Pafco B."/>
            <person name="Schwarz E.M."/>
        </authorList>
    </citation>
    <scope>NUCLEOTIDE SEQUENCE [LARGE SCALE GENOMIC DNA]</scope>
    <source>
        <strain evidence="1 2">Aroian</strain>
        <tissue evidence="1">Whole animal</tissue>
    </source>
</reference>